<dbReference type="PROSITE" id="PS00279">
    <property type="entry name" value="MACPF_1"/>
    <property type="match status" value="1"/>
</dbReference>
<dbReference type="Proteomes" id="UP001174136">
    <property type="component" value="Unassembled WGS sequence"/>
</dbReference>
<evidence type="ECO:0000256" key="7">
    <source>
        <dbReference type="ARBA" id="ARBA00022537"/>
    </source>
</evidence>
<dbReference type="EMBL" id="JAOPHQ010005304">
    <property type="protein sequence ID" value="KAK0135986.1"/>
    <property type="molecule type" value="Genomic_DNA"/>
</dbReference>
<dbReference type="InterPro" id="IPR001862">
    <property type="entry name" value="MAC_perforin"/>
</dbReference>
<evidence type="ECO:0000256" key="17">
    <source>
        <dbReference type="ARBA" id="ARBA00023157"/>
    </source>
</evidence>
<dbReference type="GO" id="GO:0044218">
    <property type="term" value="C:other organism cell membrane"/>
    <property type="evidence" value="ECO:0007669"/>
    <property type="project" value="UniProtKB-KW"/>
</dbReference>
<evidence type="ECO:0000256" key="3">
    <source>
        <dbReference type="ARBA" id="ARBA00009214"/>
    </source>
</evidence>
<evidence type="ECO:0000256" key="18">
    <source>
        <dbReference type="ARBA" id="ARBA00023162"/>
    </source>
</evidence>
<dbReference type="InterPro" id="IPR036055">
    <property type="entry name" value="LDL_receptor-like_sf"/>
</dbReference>
<evidence type="ECO:0000256" key="21">
    <source>
        <dbReference type="PROSITE-ProRule" id="PRU00124"/>
    </source>
</evidence>
<dbReference type="GO" id="GO:0005579">
    <property type="term" value="C:membrane attack complex"/>
    <property type="evidence" value="ECO:0007669"/>
    <property type="project" value="UniProtKB-KW"/>
</dbReference>
<organism evidence="23 24">
    <name type="scientific">Merluccius polli</name>
    <name type="common">Benguela hake</name>
    <name type="synonym">Merluccius cadenati</name>
    <dbReference type="NCBI Taxonomy" id="89951"/>
    <lineage>
        <taxon>Eukaryota</taxon>
        <taxon>Metazoa</taxon>
        <taxon>Chordata</taxon>
        <taxon>Craniata</taxon>
        <taxon>Vertebrata</taxon>
        <taxon>Euteleostomi</taxon>
        <taxon>Actinopterygii</taxon>
        <taxon>Neopterygii</taxon>
        <taxon>Teleostei</taxon>
        <taxon>Neoteleostei</taxon>
        <taxon>Acanthomorphata</taxon>
        <taxon>Zeiogadaria</taxon>
        <taxon>Gadariae</taxon>
        <taxon>Gadiformes</taxon>
        <taxon>Gadoidei</taxon>
        <taxon>Merlucciidae</taxon>
        <taxon>Merluccius</taxon>
    </lineage>
</organism>
<dbReference type="GO" id="GO:0006957">
    <property type="term" value="P:complement activation, alternative pathway"/>
    <property type="evidence" value="ECO:0007669"/>
    <property type="project" value="UniProtKB-KW"/>
</dbReference>
<keyword evidence="11" id="KW-0677">Repeat</keyword>
<evidence type="ECO:0000256" key="20">
    <source>
        <dbReference type="ARBA" id="ARBA00023298"/>
    </source>
</evidence>
<dbReference type="Pfam" id="PF21195">
    <property type="entry name" value="EGF_C8A_B_C6"/>
    <property type="match status" value="1"/>
</dbReference>
<dbReference type="SUPFAM" id="SSF82895">
    <property type="entry name" value="TSP-1 type 1 repeat"/>
    <property type="match status" value="1"/>
</dbReference>
<dbReference type="SMART" id="SM00192">
    <property type="entry name" value="LDLa"/>
    <property type="match status" value="1"/>
</dbReference>
<comment type="similarity">
    <text evidence="3">Belongs to the complement C6/C7/C8/C9 family.</text>
</comment>
<evidence type="ECO:0000256" key="12">
    <source>
        <dbReference type="ARBA" id="ARBA00022852"/>
    </source>
</evidence>
<keyword evidence="5" id="KW-0964">Secreted</keyword>
<evidence type="ECO:0000313" key="23">
    <source>
        <dbReference type="EMBL" id="KAK0135986.1"/>
    </source>
</evidence>
<name>A0AA47M9F5_MERPO</name>
<dbReference type="PROSITE" id="PS51412">
    <property type="entry name" value="MACPF_2"/>
    <property type="match status" value="1"/>
</dbReference>
<dbReference type="Pfam" id="PF01823">
    <property type="entry name" value="MACPF"/>
    <property type="match status" value="1"/>
</dbReference>
<dbReference type="AlphaFoldDB" id="A0AA47M9F5"/>
<keyword evidence="15" id="KW-0473">Membrane attack complex</keyword>
<protein>
    <submittedName>
        <fullName evidence="23">Complement component C8 alpha chain</fullName>
    </submittedName>
</protein>
<gene>
    <name evidence="23" type="primary">C8A</name>
    <name evidence="23" type="ORF">N1851_028127</name>
</gene>
<evidence type="ECO:0000256" key="14">
    <source>
        <dbReference type="ARBA" id="ARBA00022875"/>
    </source>
</evidence>
<dbReference type="PROSITE" id="PS50092">
    <property type="entry name" value="TSP1"/>
    <property type="match status" value="1"/>
</dbReference>
<evidence type="ECO:0000259" key="22">
    <source>
        <dbReference type="PROSITE" id="PS51412"/>
    </source>
</evidence>
<proteinExistence type="inferred from homology"/>
<dbReference type="Gene3D" id="2.20.100.10">
    <property type="entry name" value="Thrombospondin type-1 (TSP1) repeat"/>
    <property type="match status" value="1"/>
</dbReference>
<keyword evidence="6" id="KW-0245">EGF-like domain</keyword>
<keyword evidence="4" id="KW-1134">Transmembrane beta strand</keyword>
<evidence type="ECO:0000256" key="4">
    <source>
        <dbReference type="ARBA" id="ARBA00022452"/>
    </source>
</evidence>
<dbReference type="SMART" id="SM00457">
    <property type="entry name" value="MACPF"/>
    <property type="match status" value="1"/>
</dbReference>
<dbReference type="Pfam" id="PF00057">
    <property type="entry name" value="Ldl_recept_a"/>
    <property type="match status" value="1"/>
</dbReference>
<keyword evidence="24" id="KW-1185">Reference proteome</keyword>
<comment type="subcellular location">
    <subcellularLocation>
        <location evidence="2">Secreted</location>
    </subcellularLocation>
    <subcellularLocation>
        <location evidence="1">Target cell membrane</location>
        <topology evidence="1">Multi-pass membrane protein</topology>
    </subcellularLocation>
</comment>
<keyword evidence="17 21" id="KW-1015">Disulfide bond</keyword>
<evidence type="ECO:0000313" key="24">
    <source>
        <dbReference type="Proteomes" id="UP001174136"/>
    </source>
</evidence>
<dbReference type="CDD" id="cd00112">
    <property type="entry name" value="LDLa"/>
    <property type="match status" value="1"/>
</dbReference>
<keyword evidence="10" id="KW-0732">Signal</keyword>
<dbReference type="InterPro" id="IPR036383">
    <property type="entry name" value="TSP1_rpt_sf"/>
</dbReference>
<keyword evidence="14" id="KW-0180">Complement pathway</keyword>
<comment type="caution">
    <text evidence="21">Lacks conserved residue(s) required for the propagation of feature annotation.</text>
</comment>
<reference evidence="23" key="1">
    <citation type="journal article" date="2023" name="Front. Mar. Sci.">
        <title>A new Merluccius polli reference genome to investigate the effects of global change in West African waters.</title>
        <authorList>
            <person name="Mateo J.L."/>
            <person name="Blanco-Fernandez C."/>
            <person name="Garcia-Vazquez E."/>
            <person name="Machado-Schiaffino G."/>
        </authorList>
    </citation>
    <scope>NUCLEOTIDE SEQUENCE</scope>
    <source>
        <strain evidence="23">C29</strain>
        <tissue evidence="23">Fin</tissue>
    </source>
</reference>
<dbReference type="InterPro" id="IPR002172">
    <property type="entry name" value="LDrepeatLR_classA_rpt"/>
</dbReference>
<keyword evidence="8" id="KW-0399">Innate immunity</keyword>
<keyword evidence="19" id="KW-0325">Glycoprotein</keyword>
<dbReference type="InterPro" id="IPR000742">
    <property type="entry name" value="EGF"/>
</dbReference>
<dbReference type="PROSITE" id="PS01186">
    <property type="entry name" value="EGF_2"/>
    <property type="match status" value="1"/>
</dbReference>
<dbReference type="PANTHER" id="PTHR45742:SF1">
    <property type="entry name" value="COMPLEMENT COMPONENT C8 ALPHA CHAIN"/>
    <property type="match status" value="1"/>
</dbReference>
<dbReference type="PROSITE" id="PS50068">
    <property type="entry name" value="LDLRA_2"/>
    <property type="match status" value="1"/>
</dbReference>
<evidence type="ECO:0000256" key="9">
    <source>
        <dbReference type="ARBA" id="ARBA00022692"/>
    </source>
</evidence>
<feature type="disulfide bond" evidence="21">
    <location>
        <begin position="227"/>
        <end position="242"/>
    </location>
</feature>
<dbReference type="PROSITE" id="PS01209">
    <property type="entry name" value="LDLRA_1"/>
    <property type="match status" value="1"/>
</dbReference>
<evidence type="ECO:0000256" key="8">
    <source>
        <dbReference type="ARBA" id="ARBA00022588"/>
    </source>
</evidence>
<accession>A0AA47M9F5</accession>
<keyword evidence="7" id="KW-1052">Target cell membrane</keyword>
<dbReference type="SUPFAM" id="SSF57424">
    <property type="entry name" value="LDL receptor-like module"/>
    <property type="match status" value="1"/>
</dbReference>
<dbReference type="PANTHER" id="PTHR45742">
    <property type="entry name" value="COMPLEMENT COMPONENT C6"/>
    <property type="match status" value="1"/>
</dbReference>
<evidence type="ECO:0000256" key="2">
    <source>
        <dbReference type="ARBA" id="ARBA00004613"/>
    </source>
</evidence>
<evidence type="ECO:0000256" key="6">
    <source>
        <dbReference type="ARBA" id="ARBA00022536"/>
    </source>
</evidence>
<evidence type="ECO:0000256" key="19">
    <source>
        <dbReference type="ARBA" id="ARBA00023180"/>
    </source>
</evidence>
<evidence type="ECO:0000256" key="10">
    <source>
        <dbReference type="ARBA" id="ARBA00022729"/>
    </source>
</evidence>
<dbReference type="InterPro" id="IPR048831">
    <property type="entry name" value="C8A_B_C6_EGF-like"/>
</dbReference>
<keyword evidence="18" id="KW-0179">Complement alternate pathway</keyword>
<dbReference type="InterPro" id="IPR000884">
    <property type="entry name" value="TSP1_rpt"/>
</dbReference>
<dbReference type="Gene3D" id="4.10.400.10">
    <property type="entry name" value="Low-density Lipoprotein Receptor"/>
    <property type="match status" value="1"/>
</dbReference>
<dbReference type="GO" id="GO:0005576">
    <property type="term" value="C:extracellular region"/>
    <property type="evidence" value="ECO:0007669"/>
    <property type="project" value="UniProtKB-SubCell"/>
</dbReference>
<feature type="domain" description="MACPF" evidence="22">
    <location>
        <begin position="247"/>
        <end position="604"/>
    </location>
</feature>
<evidence type="ECO:0000256" key="16">
    <source>
        <dbReference type="ARBA" id="ARBA00023136"/>
    </source>
</evidence>
<evidence type="ECO:0000256" key="1">
    <source>
        <dbReference type="ARBA" id="ARBA00004276"/>
    </source>
</evidence>
<keyword evidence="20" id="KW-1053">Target membrane</keyword>
<dbReference type="InterPro" id="IPR020864">
    <property type="entry name" value="MACPF"/>
</dbReference>
<dbReference type="GO" id="GO:0031640">
    <property type="term" value="P:killing of cells of another organism"/>
    <property type="evidence" value="ECO:0007669"/>
    <property type="project" value="UniProtKB-KW"/>
</dbReference>
<evidence type="ECO:0000256" key="13">
    <source>
        <dbReference type="ARBA" id="ARBA00022859"/>
    </source>
</evidence>
<dbReference type="InterPro" id="IPR023415">
    <property type="entry name" value="LDLR_class-A_CS"/>
</dbReference>
<sequence length="690" mass="76078">MPRCCVIVVVVSSIPGPCQRGRLGRERYGTLGPRGPQVTPEDDPGNRLRFVFRCVAEAAQHGAAVAAWGRQVSRLLGDGGSAALVLRKGGLPLELGPQSLEVDWPVLEWIINCIVGRGPGGGLSGNRKVAGSILGFFPAECHLTLTAPDELAGMADTTVDRRFRYMEKAAQFGGLECHGQQWDVQACPKVTTPCMVADVCEESFTCDWTGKTTSTHTHRCISQDLRCNGESDCLDGSDEDNCEVVNYRTDKCSTLLPIPGAEGGARGYNILTGDFTLPVLDHNYFGGQCEYVYNGEWRKFTYEALCENLSYNDEFKNFRKPYNYHIYRFMARAEGSYEYYNDAASLLEARKTHNSYNYGVTVQVAYVEVGVKGSKESEFLTNVTKHKSEDLSFIRLQSKVQTAQFKMRSSGLMLDEQMHQALKDLPEQYDVAMYFMFLNTYGTHYVTEGTMGGTMEYILVVNKTAMASSNTNGKNVASCFGGSLGIKVPIGPVTVGGSIGGQHCGKEIDLKKISDSSSKEITDVITRVKGGAVDTSQHKLVISDTESYRKWGESLQYSPALIEYEIMPIYELVRLSTAAGYLVQQQVHLRTAWDEYQLQFGACRCAPCQHNGTPVLKGTSCSCICRQGYDGPACEKTERDDKRTDGQWSCWQAWTTCQAGRKTRTRACNNPSPDRGGANCLGSTSQSQRC</sequence>
<evidence type="ECO:0000256" key="15">
    <source>
        <dbReference type="ARBA" id="ARBA00023058"/>
    </source>
</evidence>
<dbReference type="PRINTS" id="PR00764">
    <property type="entry name" value="COMPLEMENTC9"/>
</dbReference>
<keyword evidence="13" id="KW-0391">Immunity</keyword>
<dbReference type="GO" id="GO:0006958">
    <property type="term" value="P:complement activation, classical pathway"/>
    <property type="evidence" value="ECO:0007669"/>
    <property type="project" value="UniProtKB-KW"/>
</dbReference>
<dbReference type="InterPro" id="IPR020863">
    <property type="entry name" value="MACPF_CS"/>
</dbReference>
<keyword evidence="12" id="KW-0204">Cytolysis</keyword>
<keyword evidence="16" id="KW-0472">Membrane</keyword>
<comment type="caution">
    <text evidence="23">The sequence shown here is derived from an EMBL/GenBank/DDBJ whole genome shotgun (WGS) entry which is preliminary data.</text>
</comment>
<evidence type="ECO:0000256" key="11">
    <source>
        <dbReference type="ARBA" id="ARBA00022737"/>
    </source>
</evidence>
<evidence type="ECO:0000256" key="5">
    <source>
        <dbReference type="ARBA" id="ARBA00022525"/>
    </source>
</evidence>
<dbReference type="PRINTS" id="PR01705">
    <property type="entry name" value="TSP1REPEAT"/>
</dbReference>
<keyword evidence="9" id="KW-0812">Transmembrane</keyword>